<sequence length="73" mass="8395">MIGVNRGRQSKCVIGSQRVNPLTTKGSQNMSIVVHGERMVKTFCGTHPQIKEDLEDLKRDLERERACFYKMEI</sequence>
<reference evidence="1 2" key="1">
    <citation type="journal article" date="2019" name="Sci. Rep.">
        <title>Orb-weaving spider Araneus ventricosus genome elucidates the spidroin gene catalogue.</title>
        <authorList>
            <person name="Kono N."/>
            <person name="Nakamura H."/>
            <person name="Ohtoshi R."/>
            <person name="Moran D.A.P."/>
            <person name="Shinohara A."/>
            <person name="Yoshida Y."/>
            <person name="Fujiwara M."/>
            <person name="Mori M."/>
            <person name="Tomita M."/>
            <person name="Arakawa K."/>
        </authorList>
    </citation>
    <scope>NUCLEOTIDE SEQUENCE [LARGE SCALE GENOMIC DNA]</scope>
</reference>
<name>A0A4Y2N0F2_ARAVE</name>
<dbReference type="AlphaFoldDB" id="A0A4Y2N0F2"/>
<evidence type="ECO:0000313" key="2">
    <source>
        <dbReference type="Proteomes" id="UP000499080"/>
    </source>
</evidence>
<evidence type="ECO:0000313" key="1">
    <source>
        <dbReference type="EMBL" id="GBN32785.1"/>
    </source>
</evidence>
<accession>A0A4Y2N0F2</accession>
<dbReference type="EMBL" id="BGPR01008289">
    <property type="protein sequence ID" value="GBN32785.1"/>
    <property type="molecule type" value="Genomic_DNA"/>
</dbReference>
<organism evidence="1 2">
    <name type="scientific">Araneus ventricosus</name>
    <name type="common">Orbweaver spider</name>
    <name type="synonym">Epeira ventricosa</name>
    <dbReference type="NCBI Taxonomy" id="182803"/>
    <lineage>
        <taxon>Eukaryota</taxon>
        <taxon>Metazoa</taxon>
        <taxon>Ecdysozoa</taxon>
        <taxon>Arthropoda</taxon>
        <taxon>Chelicerata</taxon>
        <taxon>Arachnida</taxon>
        <taxon>Araneae</taxon>
        <taxon>Araneomorphae</taxon>
        <taxon>Entelegynae</taxon>
        <taxon>Araneoidea</taxon>
        <taxon>Araneidae</taxon>
        <taxon>Araneus</taxon>
    </lineage>
</organism>
<proteinExistence type="predicted"/>
<keyword evidence="2" id="KW-1185">Reference proteome</keyword>
<protein>
    <submittedName>
        <fullName evidence="1">Uncharacterized protein</fullName>
    </submittedName>
</protein>
<comment type="caution">
    <text evidence="1">The sequence shown here is derived from an EMBL/GenBank/DDBJ whole genome shotgun (WGS) entry which is preliminary data.</text>
</comment>
<gene>
    <name evidence="1" type="ORF">AVEN_90340_1</name>
</gene>
<dbReference type="Proteomes" id="UP000499080">
    <property type="component" value="Unassembled WGS sequence"/>
</dbReference>